<evidence type="ECO:0000259" key="2">
    <source>
        <dbReference type="Pfam" id="PF21028"/>
    </source>
</evidence>
<dbReference type="OrthoDB" id="3078366at2"/>
<gene>
    <name evidence="3" type="ORF">CTT34_11160</name>
</gene>
<dbReference type="EMBL" id="CP024621">
    <property type="protein sequence ID" value="QHD50210.1"/>
    <property type="molecule type" value="Genomic_DNA"/>
</dbReference>
<dbReference type="InterPro" id="IPR048341">
    <property type="entry name" value="DUF1285_N"/>
</dbReference>
<dbReference type="InterPro" id="IPR023361">
    <property type="entry name" value="DUF1285_beta_roll_sf"/>
</dbReference>
<evidence type="ECO:0008006" key="5">
    <source>
        <dbReference type="Google" id="ProtNLM"/>
    </source>
</evidence>
<organism evidence="3 4">
    <name type="scientific">Vreelandella aquamarina</name>
    <dbReference type="NCBI Taxonomy" id="77097"/>
    <lineage>
        <taxon>Bacteria</taxon>
        <taxon>Pseudomonadati</taxon>
        <taxon>Pseudomonadota</taxon>
        <taxon>Gammaproteobacteria</taxon>
        <taxon>Oceanospirillales</taxon>
        <taxon>Halomonadaceae</taxon>
        <taxon>Vreelandella</taxon>
    </lineage>
</organism>
<dbReference type="Gene3D" id="2.30.270.10">
    <property type="entry name" value="duf1285 protein"/>
    <property type="match status" value="1"/>
</dbReference>
<dbReference type="Gene3D" id="3.10.540.10">
    <property type="entry name" value="duf1285 like domain"/>
    <property type="match status" value="1"/>
</dbReference>
<dbReference type="Proteomes" id="UP000463949">
    <property type="component" value="Chromosome"/>
</dbReference>
<dbReference type="AlphaFoldDB" id="A0A857GLQ9"/>
<dbReference type="InterPro" id="IPR010707">
    <property type="entry name" value="DUF1285"/>
</dbReference>
<proteinExistence type="predicted"/>
<name>A0A857GLQ9_9GAMM</name>
<feature type="domain" description="DUF1285" evidence="1">
    <location>
        <begin position="17"/>
        <end position="82"/>
    </location>
</feature>
<dbReference type="Pfam" id="PF06938">
    <property type="entry name" value="DUF1285_N"/>
    <property type="match status" value="1"/>
</dbReference>
<feature type="domain" description="DUF1285" evidence="2">
    <location>
        <begin position="91"/>
        <end position="174"/>
    </location>
</feature>
<evidence type="ECO:0000313" key="3">
    <source>
        <dbReference type="EMBL" id="QHD50210.1"/>
    </source>
</evidence>
<dbReference type="InterPro" id="IPR048342">
    <property type="entry name" value="DUF1285_C"/>
</dbReference>
<protein>
    <recommendedName>
        <fullName evidence="5">DUF1285 domain-containing protein</fullName>
    </recommendedName>
</protein>
<dbReference type="PIRSF" id="PIRSF029557">
    <property type="entry name" value="UCP029557"/>
    <property type="match status" value="1"/>
</dbReference>
<sequence length="186" mass="20869">MNIDRLLQQSGGSATIPPVDTWQPALSGDIDIRIQADGTWLHEGRPFPRPAIAKLLASLLRRDADGYCLVTPAERWRVTVDDRPLMIVEADFRDDAWWLTTQFEDVVRLDGDHPLSLSMTPDGELAPECAIRFGLAARLHRNVFYRLVEQARVDETAEGHTACLLYSAGHWHPLGQWSDSMPSEAP</sequence>
<accession>A0A857GLQ9</accession>
<evidence type="ECO:0000259" key="1">
    <source>
        <dbReference type="Pfam" id="PF06938"/>
    </source>
</evidence>
<dbReference type="KEGG" id="hmd:CTT34_11160"/>
<dbReference type="Pfam" id="PF21028">
    <property type="entry name" value="DUF1285_C"/>
    <property type="match status" value="1"/>
</dbReference>
<dbReference type="RefSeq" id="WP_159342505.1">
    <property type="nucleotide sequence ID" value="NZ_CP024621.1"/>
</dbReference>
<reference evidence="3 4" key="1">
    <citation type="submission" date="2017-10" db="EMBL/GenBank/DDBJ databases">
        <title>Coral associated bacteria.</title>
        <authorList>
            <person name="Wang X."/>
        </authorList>
    </citation>
    <scope>NUCLEOTIDE SEQUENCE [LARGE SCALE GENOMIC DNA]</scope>
    <source>
        <strain evidence="3 4">SCSIO 43005</strain>
    </source>
</reference>
<evidence type="ECO:0000313" key="4">
    <source>
        <dbReference type="Proteomes" id="UP000463949"/>
    </source>
</evidence>